<dbReference type="EMBL" id="LTAG01000110">
    <property type="protein sequence ID" value="KXO15300.1"/>
    <property type="molecule type" value="Genomic_DNA"/>
</dbReference>
<comment type="caution">
    <text evidence="1">The sequence shown here is derived from an EMBL/GenBank/DDBJ whole genome shotgun (WGS) entry which is preliminary data.</text>
</comment>
<protein>
    <submittedName>
        <fullName evidence="1">PIN domain protein</fullName>
    </submittedName>
</protein>
<dbReference type="Proteomes" id="UP000070093">
    <property type="component" value="Unassembled WGS sequence"/>
</dbReference>
<sequence>MIIFKWRQMDYLFDTNIFITSKNQLPPDVWPTFWHCIATLIKDGKIFSSTKVKEEIERGDDELTTWMRDNSSDSFYIPLDKDILVRYKETQNWANNNTIFKPVARQTYADVADAYLVATAAAKNMVLVTFEKSNPLCKNRVLIPDACQAIGVRCCDLNIALRELGVKI</sequence>
<dbReference type="AlphaFoldDB" id="A0A137SS18"/>
<proteinExistence type="predicted"/>
<gene>
    <name evidence="1" type="ORF">HMPREF3202_01887</name>
</gene>
<dbReference type="InterPro" id="IPR016541">
    <property type="entry name" value="UCP008505"/>
</dbReference>
<organism evidence="1 2">
    <name type="scientific">Prevotella bivia</name>
    <dbReference type="NCBI Taxonomy" id="28125"/>
    <lineage>
        <taxon>Bacteria</taxon>
        <taxon>Pseudomonadati</taxon>
        <taxon>Bacteroidota</taxon>
        <taxon>Bacteroidia</taxon>
        <taxon>Bacteroidales</taxon>
        <taxon>Prevotellaceae</taxon>
        <taxon>Prevotella</taxon>
    </lineage>
</organism>
<evidence type="ECO:0000313" key="1">
    <source>
        <dbReference type="EMBL" id="KXO15300.1"/>
    </source>
</evidence>
<dbReference type="PIRSF" id="PIRSF008505">
    <property type="entry name" value="UCP008505"/>
    <property type="match status" value="1"/>
</dbReference>
<reference evidence="1 2" key="1">
    <citation type="submission" date="2016-02" db="EMBL/GenBank/DDBJ databases">
        <authorList>
            <person name="Wen L."/>
            <person name="He K."/>
            <person name="Yang H."/>
        </authorList>
    </citation>
    <scope>NUCLEOTIDE SEQUENCE [LARGE SCALE GENOMIC DNA]</scope>
    <source>
        <strain evidence="1 2">GED7880</strain>
    </source>
</reference>
<dbReference type="SUPFAM" id="SSF88723">
    <property type="entry name" value="PIN domain-like"/>
    <property type="match status" value="1"/>
</dbReference>
<dbReference type="InterPro" id="IPR029060">
    <property type="entry name" value="PIN-like_dom_sf"/>
</dbReference>
<evidence type="ECO:0000313" key="2">
    <source>
        <dbReference type="Proteomes" id="UP000070093"/>
    </source>
</evidence>
<dbReference type="PATRIC" id="fig|28125.4.peg.1878"/>
<name>A0A137SS18_9BACT</name>
<dbReference type="Pfam" id="PF14367">
    <property type="entry name" value="DUF4411"/>
    <property type="match status" value="1"/>
</dbReference>
<accession>A0A137SS18</accession>
<dbReference type="Gene3D" id="3.40.50.1010">
    <property type="entry name" value="5'-nuclease"/>
    <property type="match status" value="1"/>
</dbReference>
<dbReference type="STRING" id="28125.HMPREF3202_01887"/>